<feature type="compositionally biased region" description="Basic and acidic residues" evidence="6">
    <location>
        <begin position="1"/>
        <end position="11"/>
    </location>
</feature>
<dbReference type="Proteomes" id="UP000053411">
    <property type="component" value="Unassembled WGS sequence"/>
</dbReference>
<dbReference type="PANTHER" id="PTHR23501:SF193">
    <property type="entry name" value="MULTIDRUG TRANSPORTER, PUTATIVE (AFU_ORTHOLOGUE AFUA_8G00940)-RELATED"/>
    <property type="match status" value="1"/>
</dbReference>
<feature type="region of interest" description="Disordered" evidence="6">
    <location>
        <begin position="552"/>
        <end position="595"/>
    </location>
</feature>
<dbReference type="PANTHER" id="PTHR23501">
    <property type="entry name" value="MAJOR FACILITATOR SUPERFAMILY"/>
    <property type="match status" value="1"/>
</dbReference>
<feature type="transmembrane region" description="Helical" evidence="7">
    <location>
        <begin position="150"/>
        <end position="174"/>
    </location>
</feature>
<feature type="domain" description="Major facilitator superfamily (MFS) profile" evidence="8">
    <location>
        <begin position="60"/>
        <end position="552"/>
    </location>
</feature>
<dbReference type="GO" id="GO:0005886">
    <property type="term" value="C:plasma membrane"/>
    <property type="evidence" value="ECO:0007669"/>
    <property type="project" value="TreeGrafter"/>
</dbReference>
<dbReference type="InterPro" id="IPR036259">
    <property type="entry name" value="MFS_trans_sf"/>
</dbReference>
<evidence type="ECO:0000256" key="6">
    <source>
        <dbReference type="SAM" id="MobiDB-lite"/>
    </source>
</evidence>
<feature type="transmembrane region" description="Helical" evidence="7">
    <location>
        <begin position="253"/>
        <end position="272"/>
    </location>
</feature>
<evidence type="ECO:0000256" key="2">
    <source>
        <dbReference type="ARBA" id="ARBA00007520"/>
    </source>
</evidence>
<keyword evidence="4 7" id="KW-1133">Transmembrane helix</keyword>
<feature type="transmembrane region" description="Helical" evidence="7">
    <location>
        <begin position="186"/>
        <end position="204"/>
    </location>
</feature>
<feature type="transmembrane region" description="Helical" evidence="7">
    <location>
        <begin position="95"/>
        <end position="113"/>
    </location>
</feature>
<dbReference type="InterPro" id="IPR020846">
    <property type="entry name" value="MFS_dom"/>
</dbReference>
<keyword evidence="10" id="KW-1185">Reference proteome</keyword>
<dbReference type="PROSITE" id="PS50850">
    <property type="entry name" value="MFS"/>
    <property type="match status" value="1"/>
</dbReference>
<evidence type="ECO:0000256" key="4">
    <source>
        <dbReference type="ARBA" id="ARBA00022989"/>
    </source>
</evidence>
<organism evidence="9 10">
    <name type="scientific">Fonsecaea multimorphosa CBS 102226</name>
    <dbReference type="NCBI Taxonomy" id="1442371"/>
    <lineage>
        <taxon>Eukaryota</taxon>
        <taxon>Fungi</taxon>
        <taxon>Dikarya</taxon>
        <taxon>Ascomycota</taxon>
        <taxon>Pezizomycotina</taxon>
        <taxon>Eurotiomycetes</taxon>
        <taxon>Chaetothyriomycetidae</taxon>
        <taxon>Chaetothyriales</taxon>
        <taxon>Herpotrichiellaceae</taxon>
        <taxon>Fonsecaea</taxon>
    </lineage>
</organism>
<feature type="compositionally biased region" description="Polar residues" evidence="6">
    <location>
        <begin position="14"/>
        <end position="29"/>
    </location>
</feature>
<feature type="transmembrane region" description="Helical" evidence="7">
    <location>
        <begin position="362"/>
        <end position="380"/>
    </location>
</feature>
<dbReference type="InterPro" id="IPR011701">
    <property type="entry name" value="MFS"/>
</dbReference>
<dbReference type="GO" id="GO:0022857">
    <property type="term" value="F:transmembrane transporter activity"/>
    <property type="evidence" value="ECO:0007669"/>
    <property type="project" value="InterPro"/>
</dbReference>
<sequence length="595" mass="63058">MASVKMKERAEASTPDSVTASTTITTQPAGSDENAESFQSSSPKADEEHKYLATRPLTLLGGSLLLVILLVTLDASILATAIPKITDHFHTIADIGWYPAAYMITNASLQPLTGKVFTYFSLKRAFLGFVAVFELGSLICALASSSTMLVVGRAVAGMGASGLMNGTLTIIAVAASPSVRPTMMGLLMSFAGAGQLIAPLIGGALTEHVSWRWCFWINLPVGAVTIVATMFIRFPAYKARKTNWTFRDVIHDFDITGFVVFAPACVMLLLALEWGGTTYSWSSATIIGLFCGSAGAFLGFFAWEYRQGESAMIPLSLIRKRVIYSSLLNAALQFGGILLYVYYLPLWFQVIKSASPTMSAVYILPTFGLQIFSAVLAGALTSRFGYLAPLAATGSTLVTVAAGLASTLGVHTDAGKYIGYQVLNGVGRGFTMQQPIQAVQSTVSPAMIPVATATVAFSQTFGAALFLSLGQTTFLNLLRPALRTHAPGVNAQDVINTGATNYLANLPAGTHNAGVRNGVLLAYNDAITQTFYLAVGCGAGAFVASLGLGKTKVPTKSDKRNKNAEKTTNRDEEKGERPSSQEESGRSTKETEGLS</sequence>
<name>A0A0D2JVZ8_9EURO</name>
<dbReference type="GeneID" id="27715471"/>
<protein>
    <recommendedName>
        <fullName evidence="8">Major facilitator superfamily (MFS) profile domain-containing protein</fullName>
    </recommendedName>
</protein>
<evidence type="ECO:0000256" key="7">
    <source>
        <dbReference type="SAM" id="Phobius"/>
    </source>
</evidence>
<feature type="transmembrane region" description="Helical" evidence="7">
    <location>
        <begin position="322"/>
        <end position="342"/>
    </location>
</feature>
<keyword evidence="5 7" id="KW-0472">Membrane</keyword>
<dbReference type="EMBL" id="KN848086">
    <property type="protein sequence ID" value="KIX94679.1"/>
    <property type="molecule type" value="Genomic_DNA"/>
</dbReference>
<evidence type="ECO:0000259" key="8">
    <source>
        <dbReference type="PROSITE" id="PS50850"/>
    </source>
</evidence>
<gene>
    <name evidence="9" type="ORF">Z520_09725</name>
</gene>
<accession>A0A0D2JVZ8</accession>
<reference evidence="9 10" key="1">
    <citation type="submission" date="2015-01" db="EMBL/GenBank/DDBJ databases">
        <title>The Genome Sequence of Fonsecaea multimorphosa CBS 102226.</title>
        <authorList>
            <consortium name="The Broad Institute Genomics Platform"/>
            <person name="Cuomo C."/>
            <person name="de Hoog S."/>
            <person name="Gorbushina A."/>
            <person name="Stielow B."/>
            <person name="Teixiera M."/>
            <person name="Abouelleil A."/>
            <person name="Chapman S.B."/>
            <person name="Priest M."/>
            <person name="Young S.K."/>
            <person name="Wortman J."/>
            <person name="Nusbaum C."/>
            <person name="Birren B."/>
        </authorList>
    </citation>
    <scope>NUCLEOTIDE SEQUENCE [LARGE SCALE GENOMIC DNA]</scope>
    <source>
        <strain evidence="9 10">CBS 102226</strain>
    </source>
</reference>
<evidence type="ECO:0000256" key="5">
    <source>
        <dbReference type="ARBA" id="ARBA00023136"/>
    </source>
</evidence>
<dbReference type="OrthoDB" id="10021397at2759"/>
<dbReference type="AlphaFoldDB" id="A0A0D2JVZ8"/>
<dbReference type="VEuPathDB" id="FungiDB:Z520_09725"/>
<evidence type="ECO:0000256" key="1">
    <source>
        <dbReference type="ARBA" id="ARBA00004141"/>
    </source>
</evidence>
<comment type="subcellular location">
    <subcellularLocation>
        <location evidence="1">Membrane</location>
        <topology evidence="1">Multi-pass membrane protein</topology>
    </subcellularLocation>
</comment>
<dbReference type="Gene3D" id="1.20.1720.10">
    <property type="entry name" value="Multidrug resistance protein D"/>
    <property type="match status" value="1"/>
</dbReference>
<feature type="region of interest" description="Disordered" evidence="6">
    <location>
        <begin position="1"/>
        <end position="44"/>
    </location>
</feature>
<keyword evidence="3 7" id="KW-0812">Transmembrane</keyword>
<evidence type="ECO:0000313" key="10">
    <source>
        <dbReference type="Proteomes" id="UP000053411"/>
    </source>
</evidence>
<dbReference type="RefSeq" id="XP_016628802.1">
    <property type="nucleotide sequence ID" value="XM_016780219.1"/>
</dbReference>
<dbReference type="Pfam" id="PF07690">
    <property type="entry name" value="MFS_1"/>
    <property type="match status" value="1"/>
</dbReference>
<feature type="transmembrane region" description="Helical" evidence="7">
    <location>
        <begin position="387"/>
        <end position="410"/>
    </location>
</feature>
<evidence type="ECO:0000256" key="3">
    <source>
        <dbReference type="ARBA" id="ARBA00022692"/>
    </source>
</evidence>
<feature type="transmembrane region" description="Helical" evidence="7">
    <location>
        <begin position="530"/>
        <end position="549"/>
    </location>
</feature>
<feature type="transmembrane region" description="Helical" evidence="7">
    <location>
        <begin position="210"/>
        <end position="232"/>
    </location>
</feature>
<feature type="compositionally biased region" description="Basic and acidic residues" evidence="6">
    <location>
        <begin position="555"/>
        <end position="595"/>
    </location>
</feature>
<feature type="transmembrane region" description="Helical" evidence="7">
    <location>
        <begin position="278"/>
        <end position="301"/>
    </location>
</feature>
<feature type="transmembrane region" description="Helical" evidence="7">
    <location>
        <begin position="57"/>
        <end position="83"/>
    </location>
</feature>
<dbReference type="SUPFAM" id="SSF103473">
    <property type="entry name" value="MFS general substrate transporter"/>
    <property type="match status" value="1"/>
</dbReference>
<dbReference type="CDD" id="cd17502">
    <property type="entry name" value="MFS_Azr1_MDR_like"/>
    <property type="match status" value="1"/>
</dbReference>
<comment type="similarity">
    <text evidence="2">Belongs to the major facilitator superfamily. TCR/Tet family.</text>
</comment>
<proteinExistence type="inferred from homology"/>
<feature type="transmembrane region" description="Helical" evidence="7">
    <location>
        <begin position="125"/>
        <end position="144"/>
    </location>
</feature>
<evidence type="ECO:0000313" key="9">
    <source>
        <dbReference type="EMBL" id="KIX94679.1"/>
    </source>
</evidence>